<reference evidence="9 10" key="1">
    <citation type="submission" date="2017-06" db="EMBL/GenBank/DDBJ databases">
        <title>Sequencing and comparative analysis of myxobacterial genomes.</title>
        <authorList>
            <person name="Rupp O."/>
            <person name="Goesmann A."/>
            <person name="Sogaard-Andersen L."/>
        </authorList>
    </citation>
    <scope>NUCLEOTIDE SEQUENCE [LARGE SCALE GENOMIC DNA]</scope>
    <source>
        <strain evidence="9 10">DSM 52655</strain>
    </source>
</reference>
<dbReference type="GO" id="GO:0004553">
    <property type="term" value="F:hydrolase activity, hydrolyzing O-glycosyl compounds"/>
    <property type="evidence" value="ECO:0007669"/>
    <property type="project" value="InterPro"/>
</dbReference>
<dbReference type="EC" id="2.4.1.18" evidence="4"/>
<dbReference type="SUPFAM" id="SSF51011">
    <property type="entry name" value="Glycosyl hydrolase domain"/>
    <property type="match status" value="1"/>
</dbReference>
<gene>
    <name evidence="9" type="ORF">CYFUS_009666</name>
</gene>
<dbReference type="InterPro" id="IPR014756">
    <property type="entry name" value="Ig_E-set"/>
</dbReference>
<dbReference type="CDD" id="cd11325">
    <property type="entry name" value="AmyAc_GTHase"/>
    <property type="match status" value="1"/>
</dbReference>
<dbReference type="PANTHER" id="PTHR43651">
    <property type="entry name" value="1,4-ALPHA-GLUCAN-BRANCHING ENZYME"/>
    <property type="match status" value="1"/>
</dbReference>
<dbReference type="SUPFAM" id="SSF81296">
    <property type="entry name" value="E set domains"/>
    <property type="match status" value="1"/>
</dbReference>
<dbReference type="InterPro" id="IPR017853">
    <property type="entry name" value="GH"/>
</dbReference>
<evidence type="ECO:0000256" key="2">
    <source>
        <dbReference type="ARBA" id="ARBA00002953"/>
    </source>
</evidence>
<evidence type="ECO:0000313" key="10">
    <source>
        <dbReference type="Proteomes" id="UP000217257"/>
    </source>
</evidence>
<dbReference type="Pfam" id="PF00128">
    <property type="entry name" value="Alpha-amylase"/>
    <property type="match status" value="1"/>
</dbReference>
<comment type="catalytic activity">
    <reaction evidence="1">
        <text>Transfers a segment of a (1-&gt;4)-alpha-D-glucan chain to a primary hydroxy group in a similar glucan chain.</text>
        <dbReference type="EC" id="2.4.1.18"/>
    </reaction>
</comment>
<keyword evidence="5" id="KW-0808">Transferase</keyword>
<evidence type="ECO:0000256" key="1">
    <source>
        <dbReference type="ARBA" id="ARBA00000826"/>
    </source>
</evidence>
<evidence type="ECO:0000256" key="3">
    <source>
        <dbReference type="ARBA" id="ARBA00009000"/>
    </source>
</evidence>
<dbReference type="AlphaFoldDB" id="A0A250JJW7"/>
<organism evidence="9 10">
    <name type="scientific">Cystobacter fuscus</name>
    <dbReference type="NCBI Taxonomy" id="43"/>
    <lineage>
        <taxon>Bacteria</taxon>
        <taxon>Pseudomonadati</taxon>
        <taxon>Myxococcota</taxon>
        <taxon>Myxococcia</taxon>
        <taxon>Myxococcales</taxon>
        <taxon>Cystobacterineae</taxon>
        <taxon>Archangiaceae</taxon>
        <taxon>Cystobacter</taxon>
    </lineage>
</organism>
<dbReference type="RefSeq" id="WP_095991497.1">
    <property type="nucleotide sequence ID" value="NZ_CP022098.1"/>
</dbReference>
<dbReference type="Gene3D" id="3.20.20.80">
    <property type="entry name" value="Glycosidases"/>
    <property type="match status" value="1"/>
</dbReference>
<dbReference type="Pfam" id="PF02922">
    <property type="entry name" value="CBM_48"/>
    <property type="match status" value="1"/>
</dbReference>
<sequence length="1030" mass="113403">MSTSKINPSQRNGTSGLKDAGGGAGGARPANTVLPGGKTEGKALVTRAASDASPRAVGGRDTSSFEALSRKGGSGVGAAAAVAVNKAPRSVPVKRTVTLVYDAGPHSKLTNLQVKGSWDASGKYSAQWNERPLAMKPLGEGKWGVTVELSDDGLPHDWEWGVIADGPSGKGQWAVMGEDNLKLDVTKPTASYAPTTYHKMGARRSGEDAAFTFYAGNARSVQVKVTDRQGRVERFPMTRDEEGNWSTQVPGRWKELLGKSYVYEVVDSAGATSERPDPYAREMMGEQRGLDRMYLDARTGQEVNRYASGARELMRFDIDDHGDAERAYLVLKDANGRTLKKDELLARLGDFDTTLVDKLRAGGANDFWSKNIEADGRIRMTNQGGAWTTLVNDPAKLVGLRYEFQVYEKDAQGRLKLRHDGNGDGRLSDAERVGAPINDPWSDRITEGSGVTFRGSVITDPTSFEWKHDSVPREKDQAKWVVYQLHAGSFLGKAGNANRSTLEDLTAKLDYFKELGVNTLELLPVNEVEGARNWGYLGVNSLATESALGFEDENGRWVSGPEAMKRFIDEAHKKGLNVISDVVYNHVFGDYNGLWNVGGEDNPYFNWEQDSGGYEQRETPWGAVPAYSNPKVKQFFVDHAVAQMEELHFDGLRFDFTEPIKGTGGEDGWELLREINRQVHFYNPDAWTVAEQFDYDPSITQPARADGTGGGFDAQWYTEFQHRLVRDNDKPGIIQAAARGMKTDMDAFMSMMTNPRGLDGWKIALSIISNHDEVGNAERTMNTAEGATPTEFPDQWSRGATRFAAGIGMAGPGIPMFFQGDEFGAQNDFRWGNPSTWDSDWDWESLGKDWNWEKVTFNDARKKDYERLFTLPPETRAKDAAYQGLSAEDRKVFERLAALPANQRTDAMLDITKKQSFQFYRDAIALRQSSPAFRADAEVKRVYTHNDDSVMAFTRKSGGEEYLVVGSMNRQNLEGYALPLPPGNWKEVLNSDAAAYGGGNFGNGGGSLGGGNAKVNIPAAGYVVLKRVEA</sequence>
<evidence type="ECO:0000259" key="8">
    <source>
        <dbReference type="SMART" id="SM00642"/>
    </source>
</evidence>
<keyword evidence="6" id="KW-0119">Carbohydrate metabolism</keyword>
<dbReference type="InterPro" id="IPR006047">
    <property type="entry name" value="GH13_cat_dom"/>
</dbReference>
<dbReference type="GO" id="GO:0043169">
    <property type="term" value="F:cation binding"/>
    <property type="evidence" value="ECO:0007669"/>
    <property type="project" value="InterPro"/>
</dbReference>
<dbReference type="SUPFAM" id="SSF51445">
    <property type="entry name" value="(Trans)glycosidases"/>
    <property type="match status" value="1"/>
</dbReference>
<accession>A0A250JJW7</accession>
<dbReference type="PANTHER" id="PTHR43651:SF11">
    <property type="entry name" value="MALTO-OLIGOSYLTREHALOSE TREHALOHYDROLASE"/>
    <property type="match status" value="1"/>
</dbReference>
<dbReference type="InterPro" id="IPR013783">
    <property type="entry name" value="Ig-like_fold"/>
</dbReference>
<dbReference type="GO" id="GO:0003844">
    <property type="term" value="F:1,4-alpha-glucan branching enzyme activity"/>
    <property type="evidence" value="ECO:0007669"/>
    <property type="project" value="UniProtKB-EC"/>
</dbReference>
<protein>
    <recommendedName>
        <fullName evidence="4">1,4-alpha-glucan branching enzyme</fullName>
        <ecNumber evidence="4">2.4.1.18</ecNumber>
    </recommendedName>
</protein>
<comment type="similarity">
    <text evidence="3">Belongs to the glycosyl hydrolase 13 family. GlgB subfamily.</text>
</comment>
<keyword evidence="9" id="KW-0378">Hydrolase</keyword>
<feature type="region of interest" description="Disordered" evidence="7">
    <location>
        <begin position="1"/>
        <end position="71"/>
    </location>
</feature>
<feature type="compositionally biased region" description="Polar residues" evidence="7">
    <location>
        <begin position="1"/>
        <end position="15"/>
    </location>
</feature>
<evidence type="ECO:0000256" key="4">
    <source>
        <dbReference type="ARBA" id="ARBA00012541"/>
    </source>
</evidence>
<proteinExistence type="inferred from homology"/>
<evidence type="ECO:0000256" key="5">
    <source>
        <dbReference type="ARBA" id="ARBA00022679"/>
    </source>
</evidence>
<dbReference type="GO" id="GO:0005975">
    <property type="term" value="P:carbohydrate metabolic process"/>
    <property type="evidence" value="ECO:0007669"/>
    <property type="project" value="InterPro"/>
</dbReference>
<dbReference type="Pfam" id="PF02806">
    <property type="entry name" value="Alpha-amylase_C"/>
    <property type="match status" value="1"/>
</dbReference>
<feature type="domain" description="Glycosyl hydrolase family 13 catalytic" evidence="8">
    <location>
        <begin position="484"/>
        <end position="867"/>
    </location>
</feature>
<dbReference type="Proteomes" id="UP000217257">
    <property type="component" value="Chromosome"/>
</dbReference>
<comment type="function">
    <text evidence="2">Catalyzes the formation of the alpha-1,6-glucosidic linkages in glycogen by scission of a 1,4-alpha-linked oligosaccharide from growing alpha-1,4-glucan chains and the subsequent attachment of the oligosaccharide to the alpha-1,6 position.</text>
</comment>
<dbReference type="InterPro" id="IPR006048">
    <property type="entry name" value="A-amylase/branching_C"/>
</dbReference>
<dbReference type="Gene3D" id="2.60.40.10">
    <property type="entry name" value="Immunoglobulins"/>
    <property type="match status" value="1"/>
</dbReference>
<evidence type="ECO:0000256" key="7">
    <source>
        <dbReference type="SAM" id="MobiDB-lite"/>
    </source>
</evidence>
<dbReference type="EMBL" id="CP022098">
    <property type="protein sequence ID" value="ATB44179.1"/>
    <property type="molecule type" value="Genomic_DNA"/>
</dbReference>
<dbReference type="InterPro" id="IPR004193">
    <property type="entry name" value="Glyco_hydro_13_N"/>
</dbReference>
<name>A0A250JJW7_9BACT</name>
<dbReference type="KEGG" id="cfus:CYFUS_009666"/>
<evidence type="ECO:0000313" key="9">
    <source>
        <dbReference type="EMBL" id="ATB44179.1"/>
    </source>
</evidence>
<evidence type="ECO:0000256" key="6">
    <source>
        <dbReference type="ARBA" id="ARBA00023277"/>
    </source>
</evidence>
<dbReference type="Gene3D" id="2.60.40.1180">
    <property type="entry name" value="Golgi alpha-mannosidase II"/>
    <property type="match status" value="1"/>
</dbReference>
<dbReference type="SMART" id="SM00642">
    <property type="entry name" value="Aamy"/>
    <property type="match status" value="1"/>
</dbReference>
<dbReference type="InterPro" id="IPR013780">
    <property type="entry name" value="Glyco_hydro_b"/>
</dbReference>